<dbReference type="EMBL" id="CVRI01000008">
    <property type="protein sequence ID" value="CRK88545.1"/>
    <property type="molecule type" value="Genomic_DNA"/>
</dbReference>
<accession>A0A1J1HQQ8</accession>
<gene>
    <name evidence="1" type="ORF">CLUMA_CG002325</name>
</gene>
<proteinExistence type="predicted"/>
<protein>
    <submittedName>
        <fullName evidence="1">CLUMA_CG002325, isoform A</fullName>
    </submittedName>
</protein>
<reference evidence="1 2" key="1">
    <citation type="submission" date="2015-04" db="EMBL/GenBank/DDBJ databases">
        <authorList>
            <person name="Syromyatnikov M.Y."/>
            <person name="Popov V.N."/>
        </authorList>
    </citation>
    <scope>NUCLEOTIDE SEQUENCE [LARGE SCALE GENOMIC DNA]</scope>
</reference>
<dbReference type="AlphaFoldDB" id="A0A1J1HQQ8"/>
<evidence type="ECO:0000313" key="1">
    <source>
        <dbReference type="EMBL" id="CRK88545.1"/>
    </source>
</evidence>
<evidence type="ECO:0000313" key="2">
    <source>
        <dbReference type="Proteomes" id="UP000183832"/>
    </source>
</evidence>
<organism evidence="1 2">
    <name type="scientific">Clunio marinus</name>
    <dbReference type="NCBI Taxonomy" id="568069"/>
    <lineage>
        <taxon>Eukaryota</taxon>
        <taxon>Metazoa</taxon>
        <taxon>Ecdysozoa</taxon>
        <taxon>Arthropoda</taxon>
        <taxon>Hexapoda</taxon>
        <taxon>Insecta</taxon>
        <taxon>Pterygota</taxon>
        <taxon>Neoptera</taxon>
        <taxon>Endopterygota</taxon>
        <taxon>Diptera</taxon>
        <taxon>Nematocera</taxon>
        <taxon>Chironomoidea</taxon>
        <taxon>Chironomidae</taxon>
        <taxon>Clunio</taxon>
    </lineage>
</organism>
<name>A0A1J1HQQ8_9DIPT</name>
<dbReference type="Proteomes" id="UP000183832">
    <property type="component" value="Unassembled WGS sequence"/>
</dbReference>
<keyword evidence="2" id="KW-1185">Reference proteome</keyword>
<sequence>MKRHLVAIFHRKERAAHIFVFAFLPWARFCKNLKKNGHKKNGSQIGNFPEKKHFLDNLFSLSLHAQSGAFVSEAIIWWRSWVENLFGLLQLKL</sequence>